<dbReference type="EnsemblPlants" id="OB01G20520.1">
    <property type="protein sequence ID" value="OB01G20520.1"/>
    <property type="gene ID" value="OB01G20520"/>
</dbReference>
<dbReference type="Gramene" id="OB01G20520.1">
    <property type="protein sequence ID" value="OB01G20520.1"/>
    <property type="gene ID" value="OB01G20520"/>
</dbReference>
<feature type="compositionally biased region" description="Low complexity" evidence="1">
    <location>
        <begin position="34"/>
        <end position="48"/>
    </location>
</feature>
<dbReference type="Pfam" id="PF14303">
    <property type="entry name" value="NAM-associated"/>
    <property type="match status" value="1"/>
</dbReference>
<dbReference type="Proteomes" id="UP000006038">
    <property type="component" value="Chromosome 1"/>
</dbReference>
<protein>
    <recommendedName>
        <fullName evidence="2">No apical meristem-associated C-terminal domain-containing protein</fullName>
    </recommendedName>
</protein>
<dbReference type="HOGENOM" id="CLU_012390_3_2_1"/>
<feature type="domain" description="No apical meristem-associated C-terminal" evidence="2">
    <location>
        <begin position="1"/>
        <end position="130"/>
    </location>
</feature>
<evidence type="ECO:0000259" key="2">
    <source>
        <dbReference type="Pfam" id="PF14303"/>
    </source>
</evidence>
<evidence type="ECO:0000256" key="1">
    <source>
        <dbReference type="SAM" id="MobiDB-lite"/>
    </source>
</evidence>
<feature type="region of interest" description="Disordered" evidence="1">
    <location>
        <begin position="123"/>
        <end position="144"/>
    </location>
</feature>
<dbReference type="AlphaFoldDB" id="J3KYJ6"/>
<sequence length="144" mass="17059">MHCWNILKDKPKWMDKRKKIAAAKKTSNKKQKTAANSSPASLQPAAPADGVCDAQPSGRPAGKKKEKQKLRHGRTIETVDYLMEKKKEANIERELKKEERCQKAFTLQEERIKLEREKFEFKKKEAEKERRPRRRKRREFLAWI</sequence>
<name>J3KYJ6_ORYBR</name>
<dbReference type="STRING" id="4533.J3KYJ6"/>
<evidence type="ECO:0000313" key="3">
    <source>
        <dbReference type="EnsemblPlants" id="OB01G20520.1"/>
    </source>
</evidence>
<accession>J3KYJ6</accession>
<feature type="region of interest" description="Disordered" evidence="1">
    <location>
        <begin position="14"/>
        <end position="74"/>
    </location>
</feature>
<reference evidence="3" key="1">
    <citation type="journal article" date="2013" name="Nat. Commun.">
        <title>Whole-genome sequencing of Oryza brachyantha reveals mechanisms underlying Oryza genome evolution.</title>
        <authorList>
            <person name="Chen J."/>
            <person name="Huang Q."/>
            <person name="Gao D."/>
            <person name="Wang J."/>
            <person name="Lang Y."/>
            <person name="Liu T."/>
            <person name="Li B."/>
            <person name="Bai Z."/>
            <person name="Luis Goicoechea J."/>
            <person name="Liang C."/>
            <person name="Chen C."/>
            <person name="Zhang W."/>
            <person name="Sun S."/>
            <person name="Liao Y."/>
            <person name="Zhang X."/>
            <person name="Yang L."/>
            <person name="Song C."/>
            <person name="Wang M."/>
            <person name="Shi J."/>
            <person name="Liu G."/>
            <person name="Liu J."/>
            <person name="Zhou H."/>
            <person name="Zhou W."/>
            <person name="Yu Q."/>
            <person name="An N."/>
            <person name="Chen Y."/>
            <person name="Cai Q."/>
            <person name="Wang B."/>
            <person name="Liu B."/>
            <person name="Min J."/>
            <person name="Huang Y."/>
            <person name="Wu H."/>
            <person name="Li Z."/>
            <person name="Zhang Y."/>
            <person name="Yin Y."/>
            <person name="Song W."/>
            <person name="Jiang J."/>
            <person name="Jackson S.A."/>
            <person name="Wing R.A."/>
            <person name="Wang J."/>
            <person name="Chen M."/>
        </authorList>
    </citation>
    <scope>NUCLEOTIDE SEQUENCE [LARGE SCALE GENOMIC DNA]</scope>
    <source>
        <strain evidence="3">cv. IRGC 101232</strain>
    </source>
</reference>
<feature type="compositionally biased region" description="Basic residues" evidence="1">
    <location>
        <begin position="15"/>
        <end position="32"/>
    </location>
</feature>
<feature type="compositionally biased region" description="Basic residues" evidence="1">
    <location>
        <begin position="61"/>
        <end position="73"/>
    </location>
</feature>
<evidence type="ECO:0000313" key="4">
    <source>
        <dbReference type="Proteomes" id="UP000006038"/>
    </source>
</evidence>
<reference evidence="3" key="2">
    <citation type="submission" date="2013-04" db="UniProtKB">
        <authorList>
            <consortium name="EnsemblPlants"/>
        </authorList>
    </citation>
    <scope>IDENTIFICATION</scope>
</reference>
<dbReference type="InterPro" id="IPR029466">
    <property type="entry name" value="NAM-associated_C"/>
</dbReference>
<proteinExistence type="predicted"/>
<dbReference type="OMA" id="RLMRIDT"/>
<organism evidence="3">
    <name type="scientific">Oryza brachyantha</name>
    <name type="common">malo sina</name>
    <dbReference type="NCBI Taxonomy" id="4533"/>
    <lineage>
        <taxon>Eukaryota</taxon>
        <taxon>Viridiplantae</taxon>
        <taxon>Streptophyta</taxon>
        <taxon>Embryophyta</taxon>
        <taxon>Tracheophyta</taxon>
        <taxon>Spermatophyta</taxon>
        <taxon>Magnoliopsida</taxon>
        <taxon>Liliopsida</taxon>
        <taxon>Poales</taxon>
        <taxon>Poaceae</taxon>
        <taxon>BOP clade</taxon>
        <taxon>Oryzoideae</taxon>
        <taxon>Oryzeae</taxon>
        <taxon>Oryzinae</taxon>
        <taxon>Oryza</taxon>
    </lineage>
</organism>
<keyword evidence="4" id="KW-1185">Reference proteome</keyword>